<dbReference type="SMART" id="SM00220">
    <property type="entry name" value="S_TKc"/>
    <property type="match status" value="1"/>
</dbReference>
<evidence type="ECO:0000313" key="25">
    <source>
        <dbReference type="EMBL" id="KAK1359664.1"/>
    </source>
</evidence>
<evidence type="ECO:0000256" key="17">
    <source>
        <dbReference type="ARBA" id="ARBA00023170"/>
    </source>
</evidence>
<dbReference type="Pfam" id="PF00069">
    <property type="entry name" value="Pkinase"/>
    <property type="match status" value="1"/>
</dbReference>
<dbReference type="InterPro" id="IPR011009">
    <property type="entry name" value="Kinase-like_dom_sf"/>
</dbReference>
<dbReference type="InterPro" id="IPR001220">
    <property type="entry name" value="Legume_lectin_dom"/>
</dbReference>
<evidence type="ECO:0000259" key="24">
    <source>
        <dbReference type="PROSITE" id="PS50011"/>
    </source>
</evidence>
<keyword evidence="26" id="KW-1185">Reference proteome</keyword>
<keyword evidence="11" id="KW-0430">Lectin</keyword>
<evidence type="ECO:0000256" key="4">
    <source>
        <dbReference type="ARBA" id="ARBA00010217"/>
    </source>
</evidence>
<dbReference type="AlphaFoldDB" id="A0AAD8H3B0"/>
<organism evidence="25 26">
    <name type="scientific">Heracleum sosnowskyi</name>
    <dbReference type="NCBI Taxonomy" id="360622"/>
    <lineage>
        <taxon>Eukaryota</taxon>
        <taxon>Viridiplantae</taxon>
        <taxon>Streptophyta</taxon>
        <taxon>Embryophyta</taxon>
        <taxon>Tracheophyta</taxon>
        <taxon>Spermatophyta</taxon>
        <taxon>Magnoliopsida</taxon>
        <taxon>eudicotyledons</taxon>
        <taxon>Gunneridae</taxon>
        <taxon>Pentapetalae</taxon>
        <taxon>asterids</taxon>
        <taxon>campanulids</taxon>
        <taxon>Apiales</taxon>
        <taxon>Apiaceae</taxon>
        <taxon>Apioideae</taxon>
        <taxon>apioid superclade</taxon>
        <taxon>Tordylieae</taxon>
        <taxon>Tordyliinae</taxon>
        <taxon>Heracleum</taxon>
    </lineage>
</organism>
<evidence type="ECO:0000256" key="1">
    <source>
        <dbReference type="ARBA" id="ARBA00004236"/>
    </source>
</evidence>
<dbReference type="Pfam" id="PF00139">
    <property type="entry name" value="Lectin_legB"/>
    <property type="match status" value="1"/>
</dbReference>
<keyword evidence="15 22" id="KW-1133">Transmembrane helix</keyword>
<keyword evidence="13 25" id="KW-0418">Kinase</keyword>
<dbReference type="PROSITE" id="PS00108">
    <property type="entry name" value="PROTEIN_KINASE_ST"/>
    <property type="match status" value="1"/>
</dbReference>
<keyword evidence="8" id="KW-0808">Transferase</keyword>
<dbReference type="InterPro" id="IPR013320">
    <property type="entry name" value="ConA-like_dom_sf"/>
</dbReference>
<sequence length="668" mass="74401">MAPLLRLFLLLLSFSPISTLDFIYNSFNATTNLQLLDDARLDSSAILFTNDSDQFSIGRLFYPSPIRIKPDTNSTHVTSFSTQFVFSVIPEIVSSPGFGLVFMLSKLTNPPGALSGQYFGVFNNDTVPTVGPIFAVEFDTGQNVEFNDPDGNHVGIDLNDVQSVKTEPGGYYEGGTSIPVNMRNGKNIHAWIEFNGDKFEINVTIAPVGMDKPVRPLLSYRDRRISNYLSRDMYVGFSASKTTWVERQRVLAWSFSDTGVARDINVTGLPVFDRDWSSSSKLSTLAIVGIVAGCVVFVGIAFGIGYWTWREFWDVEIEEDEVEDWELEYWPHRISYAELYEATDGFSKDSIIGAGGFGKVYKGVLANGTEVAVKCVNHDSKQGLREFMAEISSIGRLQHKNLVPMRGWCRKANELMLVYDYMPNGSLNTWIFDRPNKLLDWRGRRRVLGDVAEGLNYLHKGWDQLVVHRDIKSSNILLDSEMKGRLGDFGLSKLYAHGEAPHTTRVVGTLGYMAPELATSLSPTAASDVYSYGVVVLEVMTGRRPIEMRPDSDNDLLLLVDLVKYKYEERNLLAVADERIRGEYEEETMEAILKIGLACCNPKAALRPDMGQVVSLLVGEDTPALTPRRLLSELTTNVSYRPDSDADEEGDEYVIQVLSGDPSASGTS</sequence>
<dbReference type="GO" id="GO:0005524">
    <property type="term" value="F:ATP binding"/>
    <property type="evidence" value="ECO:0007669"/>
    <property type="project" value="UniProtKB-UniRule"/>
</dbReference>
<evidence type="ECO:0000256" key="14">
    <source>
        <dbReference type="ARBA" id="ARBA00022840"/>
    </source>
</evidence>
<evidence type="ECO:0000256" key="6">
    <source>
        <dbReference type="ARBA" id="ARBA00022475"/>
    </source>
</evidence>
<evidence type="ECO:0000256" key="15">
    <source>
        <dbReference type="ARBA" id="ARBA00022989"/>
    </source>
</evidence>
<dbReference type="Gene3D" id="1.10.510.10">
    <property type="entry name" value="Transferase(Phosphotransferase) domain 1"/>
    <property type="match status" value="1"/>
</dbReference>
<dbReference type="CDD" id="cd06899">
    <property type="entry name" value="lectin_legume_LecRK_Arcelin_ConA"/>
    <property type="match status" value="1"/>
</dbReference>
<dbReference type="Gene3D" id="2.60.120.200">
    <property type="match status" value="1"/>
</dbReference>
<dbReference type="CDD" id="cd14066">
    <property type="entry name" value="STKc_IRAK"/>
    <property type="match status" value="1"/>
</dbReference>
<dbReference type="PANTHER" id="PTHR27007">
    <property type="match status" value="1"/>
</dbReference>
<comment type="subcellular location">
    <subcellularLocation>
        <location evidence="1">Cell membrane</location>
    </subcellularLocation>
    <subcellularLocation>
        <location evidence="2">Membrane</location>
        <topology evidence="2">Single-pass type I membrane protein</topology>
    </subcellularLocation>
</comment>
<evidence type="ECO:0000256" key="23">
    <source>
        <dbReference type="SAM" id="SignalP"/>
    </source>
</evidence>
<reference evidence="25" key="1">
    <citation type="submission" date="2023-02" db="EMBL/GenBank/DDBJ databases">
        <title>Genome of toxic invasive species Heracleum sosnowskyi carries increased number of genes despite the absence of recent whole-genome duplications.</title>
        <authorList>
            <person name="Schelkunov M."/>
            <person name="Shtratnikova V."/>
            <person name="Makarenko M."/>
            <person name="Klepikova A."/>
            <person name="Omelchenko D."/>
            <person name="Novikova G."/>
            <person name="Obukhova E."/>
            <person name="Bogdanov V."/>
            <person name="Penin A."/>
            <person name="Logacheva M."/>
        </authorList>
    </citation>
    <scope>NUCLEOTIDE SEQUENCE</scope>
    <source>
        <strain evidence="25">Hsosn_3</strain>
        <tissue evidence="25">Leaf</tissue>
    </source>
</reference>
<evidence type="ECO:0000256" key="3">
    <source>
        <dbReference type="ARBA" id="ARBA00008536"/>
    </source>
</evidence>
<dbReference type="EC" id="2.7.11.1" evidence="5"/>
<feature type="binding site" evidence="21">
    <location>
        <position position="374"/>
    </location>
    <ligand>
        <name>ATP</name>
        <dbReference type="ChEBI" id="CHEBI:30616"/>
    </ligand>
</feature>
<evidence type="ECO:0000256" key="8">
    <source>
        <dbReference type="ARBA" id="ARBA00022679"/>
    </source>
</evidence>
<keyword evidence="9 22" id="KW-0812">Transmembrane</keyword>
<evidence type="ECO:0000256" key="22">
    <source>
        <dbReference type="SAM" id="Phobius"/>
    </source>
</evidence>
<evidence type="ECO:0000256" key="9">
    <source>
        <dbReference type="ARBA" id="ARBA00022692"/>
    </source>
</evidence>
<feature type="transmembrane region" description="Helical" evidence="22">
    <location>
        <begin position="285"/>
        <end position="309"/>
    </location>
</feature>
<keyword evidence="14 21" id="KW-0067">ATP-binding</keyword>
<keyword evidence="7 25" id="KW-0723">Serine/threonine-protein kinase</keyword>
<evidence type="ECO:0000256" key="20">
    <source>
        <dbReference type="ARBA" id="ARBA00048679"/>
    </source>
</evidence>
<dbReference type="FunFam" id="2.60.120.200:FF:000086">
    <property type="entry name" value="L-type lectin-domain containing receptor kinase S.4"/>
    <property type="match status" value="1"/>
</dbReference>
<evidence type="ECO:0000256" key="16">
    <source>
        <dbReference type="ARBA" id="ARBA00023136"/>
    </source>
</evidence>
<dbReference type="PROSITE" id="PS50011">
    <property type="entry name" value="PROTEIN_KINASE_DOM"/>
    <property type="match status" value="1"/>
</dbReference>
<dbReference type="GO" id="GO:0004674">
    <property type="term" value="F:protein serine/threonine kinase activity"/>
    <property type="evidence" value="ECO:0007669"/>
    <property type="project" value="UniProtKB-KW"/>
</dbReference>
<dbReference type="SUPFAM" id="SSF56112">
    <property type="entry name" value="Protein kinase-like (PK-like)"/>
    <property type="match status" value="1"/>
</dbReference>
<evidence type="ECO:0000256" key="11">
    <source>
        <dbReference type="ARBA" id="ARBA00022734"/>
    </source>
</evidence>
<dbReference type="InterPro" id="IPR050528">
    <property type="entry name" value="L-type_Lectin-RKs"/>
</dbReference>
<keyword evidence="10 23" id="KW-0732">Signal</keyword>
<feature type="signal peptide" evidence="23">
    <location>
        <begin position="1"/>
        <end position="19"/>
    </location>
</feature>
<dbReference type="FunFam" id="1.10.510.10:FF:000108">
    <property type="entry name" value="L-type lectin-domain containing receptor kinase S.4"/>
    <property type="match status" value="1"/>
</dbReference>
<protein>
    <recommendedName>
        <fullName evidence="5">non-specific serine/threonine protein kinase</fullName>
        <ecNumber evidence="5">2.7.11.1</ecNumber>
    </recommendedName>
</protein>
<keyword evidence="6" id="KW-1003">Cell membrane</keyword>
<dbReference type="Gene3D" id="3.30.200.20">
    <property type="entry name" value="Phosphorylase Kinase, domain 1"/>
    <property type="match status" value="1"/>
</dbReference>
<feature type="domain" description="Protein kinase" evidence="24">
    <location>
        <begin position="346"/>
        <end position="668"/>
    </location>
</feature>
<evidence type="ECO:0000256" key="19">
    <source>
        <dbReference type="ARBA" id="ARBA00047899"/>
    </source>
</evidence>
<dbReference type="GO" id="GO:0030246">
    <property type="term" value="F:carbohydrate binding"/>
    <property type="evidence" value="ECO:0007669"/>
    <property type="project" value="UniProtKB-KW"/>
</dbReference>
<dbReference type="PROSITE" id="PS00107">
    <property type="entry name" value="PROTEIN_KINASE_ATP"/>
    <property type="match status" value="1"/>
</dbReference>
<name>A0AAD8H3B0_9APIA</name>
<evidence type="ECO:0000256" key="13">
    <source>
        <dbReference type="ARBA" id="ARBA00022777"/>
    </source>
</evidence>
<evidence type="ECO:0000256" key="21">
    <source>
        <dbReference type="PROSITE-ProRule" id="PRU10141"/>
    </source>
</evidence>
<feature type="chain" id="PRO_5042207802" description="non-specific serine/threonine protein kinase" evidence="23">
    <location>
        <begin position="20"/>
        <end position="668"/>
    </location>
</feature>
<dbReference type="InterPro" id="IPR008271">
    <property type="entry name" value="Ser/Thr_kinase_AS"/>
</dbReference>
<comment type="caution">
    <text evidence="25">The sequence shown here is derived from an EMBL/GenBank/DDBJ whole genome shotgun (WGS) entry which is preliminary data.</text>
</comment>
<evidence type="ECO:0000256" key="18">
    <source>
        <dbReference type="ARBA" id="ARBA00023180"/>
    </source>
</evidence>
<dbReference type="GO" id="GO:0002229">
    <property type="term" value="P:defense response to oomycetes"/>
    <property type="evidence" value="ECO:0007669"/>
    <property type="project" value="UniProtKB-ARBA"/>
</dbReference>
<keyword evidence="16 22" id="KW-0472">Membrane</keyword>
<evidence type="ECO:0000256" key="10">
    <source>
        <dbReference type="ARBA" id="ARBA00022729"/>
    </source>
</evidence>
<dbReference type="SUPFAM" id="SSF49899">
    <property type="entry name" value="Concanavalin A-like lectins/glucanases"/>
    <property type="match status" value="1"/>
</dbReference>
<evidence type="ECO:0000256" key="5">
    <source>
        <dbReference type="ARBA" id="ARBA00012513"/>
    </source>
</evidence>
<dbReference type="EMBL" id="JAUIZM010000010">
    <property type="protein sequence ID" value="KAK1359664.1"/>
    <property type="molecule type" value="Genomic_DNA"/>
</dbReference>
<keyword evidence="12 21" id="KW-0547">Nucleotide-binding</keyword>
<dbReference type="Proteomes" id="UP001237642">
    <property type="component" value="Unassembled WGS sequence"/>
</dbReference>
<dbReference type="GO" id="GO:0005886">
    <property type="term" value="C:plasma membrane"/>
    <property type="evidence" value="ECO:0007669"/>
    <property type="project" value="UniProtKB-SubCell"/>
</dbReference>
<keyword evidence="17" id="KW-0675">Receptor</keyword>
<comment type="catalytic activity">
    <reaction evidence="20">
        <text>L-seryl-[protein] + ATP = O-phospho-L-seryl-[protein] + ADP + H(+)</text>
        <dbReference type="Rhea" id="RHEA:17989"/>
        <dbReference type="Rhea" id="RHEA-COMP:9863"/>
        <dbReference type="Rhea" id="RHEA-COMP:11604"/>
        <dbReference type="ChEBI" id="CHEBI:15378"/>
        <dbReference type="ChEBI" id="CHEBI:29999"/>
        <dbReference type="ChEBI" id="CHEBI:30616"/>
        <dbReference type="ChEBI" id="CHEBI:83421"/>
        <dbReference type="ChEBI" id="CHEBI:456216"/>
        <dbReference type="EC" id="2.7.11.1"/>
    </reaction>
</comment>
<keyword evidence="18" id="KW-0325">Glycoprotein</keyword>
<dbReference type="FunFam" id="3.30.200.20:FF:000423">
    <property type="entry name" value="L-type lectin-domain containing receptor kinase S.1"/>
    <property type="match status" value="1"/>
</dbReference>
<evidence type="ECO:0000256" key="2">
    <source>
        <dbReference type="ARBA" id="ARBA00004479"/>
    </source>
</evidence>
<evidence type="ECO:0000256" key="12">
    <source>
        <dbReference type="ARBA" id="ARBA00022741"/>
    </source>
</evidence>
<dbReference type="InterPro" id="IPR017441">
    <property type="entry name" value="Protein_kinase_ATP_BS"/>
</dbReference>
<proteinExistence type="inferred from homology"/>
<accession>A0AAD8H3B0</accession>
<gene>
    <name evidence="25" type="ORF">POM88_044138</name>
</gene>
<comment type="catalytic activity">
    <reaction evidence="19">
        <text>L-threonyl-[protein] + ATP = O-phospho-L-threonyl-[protein] + ADP + H(+)</text>
        <dbReference type="Rhea" id="RHEA:46608"/>
        <dbReference type="Rhea" id="RHEA-COMP:11060"/>
        <dbReference type="Rhea" id="RHEA-COMP:11605"/>
        <dbReference type="ChEBI" id="CHEBI:15378"/>
        <dbReference type="ChEBI" id="CHEBI:30013"/>
        <dbReference type="ChEBI" id="CHEBI:30616"/>
        <dbReference type="ChEBI" id="CHEBI:61977"/>
        <dbReference type="ChEBI" id="CHEBI:456216"/>
        <dbReference type="EC" id="2.7.11.1"/>
    </reaction>
</comment>
<comment type="similarity">
    <text evidence="3">In the N-terminal section; belongs to the leguminous lectin family.</text>
</comment>
<comment type="similarity">
    <text evidence="4">In the C-terminal section; belongs to the protein kinase superfamily. Ser/Thr protein kinase family.</text>
</comment>
<evidence type="ECO:0000313" key="26">
    <source>
        <dbReference type="Proteomes" id="UP001237642"/>
    </source>
</evidence>
<evidence type="ECO:0000256" key="7">
    <source>
        <dbReference type="ARBA" id="ARBA00022527"/>
    </source>
</evidence>
<reference evidence="25" key="2">
    <citation type="submission" date="2023-05" db="EMBL/GenBank/DDBJ databases">
        <authorList>
            <person name="Schelkunov M.I."/>
        </authorList>
    </citation>
    <scope>NUCLEOTIDE SEQUENCE</scope>
    <source>
        <strain evidence="25">Hsosn_3</strain>
        <tissue evidence="25">Leaf</tissue>
    </source>
</reference>
<dbReference type="GO" id="GO:0042742">
    <property type="term" value="P:defense response to bacterium"/>
    <property type="evidence" value="ECO:0007669"/>
    <property type="project" value="UniProtKB-ARBA"/>
</dbReference>
<dbReference type="InterPro" id="IPR000719">
    <property type="entry name" value="Prot_kinase_dom"/>
</dbReference>